<dbReference type="FunFam" id="3.30.160.60:FF:000572">
    <property type="entry name" value="Zinc finger and BTB domain containing 7C"/>
    <property type="match status" value="1"/>
</dbReference>
<dbReference type="SUPFAM" id="SSF57667">
    <property type="entry name" value="beta-beta-alpha zinc fingers"/>
    <property type="match status" value="2"/>
</dbReference>
<keyword evidence="1" id="KW-0479">Metal-binding</keyword>
<dbReference type="PROSITE" id="PS50157">
    <property type="entry name" value="ZINC_FINGER_C2H2_2"/>
    <property type="match status" value="4"/>
</dbReference>
<feature type="compositionally biased region" description="Basic and acidic residues" evidence="6">
    <location>
        <begin position="20"/>
        <end position="44"/>
    </location>
</feature>
<evidence type="ECO:0000256" key="2">
    <source>
        <dbReference type="ARBA" id="ARBA00022737"/>
    </source>
</evidence>
<dbReference type="AlphaFoldDB" id="A0A1A7XBF8"/>
<dbReference type="PANTHER" id="PTHR23005:SF3">
    <property type="entry name" value="RETINITIS PIGMENTOSA 1-LIKE 1 PROTEIN"/>
    <property type="match status" value="1"/>
</dbReference>
<organism evidence="8">
    <name type="scientific">Iconisemion striatum</name>
    <dbReference type="NCBI Taxonomy" id="60296"/>
    <lineage>
        <taxon>Eukaryota</taxon>
        <taxon>Metazoa</taxon>
        <taxon>Chordata</taxon>
        <taxon>Craniata</taxon>
        <taxon>Vertebrata</taxon>
        <taxon>Euteleostomi</taxon>
        <taxon>Actinopterygii</taxon>
        <taxon>Neopterygii</taxon>
        <taxon>Teleostei</taxon>
        <taxon>Neoteleostei</taxon>
        <taxon>Acanthomorphata</taxon>
        <taxon>Ovalentaria</taxon>
        <taxon>Atherinomorphae</taxon>
        <taxon>Cyprinodontiformes</taxon>
        <taxon>Nothobranchiidae</taxon>
        <taxon>Iconisemion</taxon>
    </lineage>
</organism>
<evidence type="ECO:0000259" key="7">
    <source>
        <dbReference type="PROSITE" id="PS50157"/>
    </source>
</evidence>
<feature type="domain" description="C2H2-type" evidence="7">
    <location>
        <begin position="623"/>
        <end position="650"/>
    </location>
</feature>
<feature type="compositionally biased region" description="Gly residues" evidence="6">
    <location>
        <begin position="1"/>
        <end position="14"/>
    </location>
</feature>
<feature type="compositionally biased region" description="Basic and acidic residues" evidence="6">
    <location>
        <begin position="53"/>
        <end position="71"/>
    </location>
</feature>
<dbReference type="GO" id="GO:0005930">
    <property type="term" value="C:axoneme"/>
    <property type="evidence" value="ECO:0007669"/>
    <property type="project" value="TreeGrafter"/>
</dbReference>
<accession>A0A1A7XBF8</accession>
<keyword evidence="3 5" id="KW-0863">Zinc-finger</keyword>
<reference evidence="8" key="1">
    <citation type="submission" date="2016-05" db="EMBL/GenBank/DDBJ databases">
        <authorList>
            <person name="Lavstsen T."/>
            <person name="Jespersen J.S."/>
        </authorList>
    </citation>
    <scope>NUCLEOTIDE SEQUENCE</scope>
    <source>
        <tissue evidence="8">Brain</tissue>
    </source>
</reference>
<evidence type="ECO:0000313" key="8">
    <source>
        <dbReference type="EMBL" id="SBP15437.1"/>
    </source>
</evidence>
<dbReference type="GO" id="GO:0060041">
    <property type="term" value="P:retina development in camera-type eye"/>
    <property type="evidence" value="ECO:0007669"/>
    <property type="project" value="TreeGrafter"/>
</dbReference>
<dbReference type="FunFam" id="3.30.160.60:FF:001290">
    <property type="entry name" value="Zinc finger 45-like"/>
    <property type="match status" value="1"/>
</dbReference>
<sequence length="834" mass="93033">MSSGSDGSGKGNGTQGEDETPAKESESVHEEEPMEKVVEEKDGNGSDGDIEMEPEKTCEADPAEEPMKSEEQSTVPQSLESLKATENPSTLDKSFKSLTDNERETQEESHSATPPSVPRAPLSKRPSQDPDPVWVLNLLKKLEKQFMSHYIEAMTEFKVRWDLDDSLILDTMISELKDEVGQRIQNSIQQEIKKIQGRAGKGGRSPRPPGLANISRDSTMTERRRRMLKVMKNQSVKTADSVSDEEMTGSDQRSDDDYCPCEACVRKKMAARPFKKNPLAAEAPVMMEFDLRKILQLKKNPSPATVTASEPTEVEDERTAADEEGRNLEVVEEEEEEEDEEEDAGSRKDEQDEEEDDVSERSLQSLESRGEQTPLGGEESSPPSTSTYHRQFGPHTESTQSQSPDFIRGKQESLESRALKDFSIESLLQEGLYPRMSTLDRRANFSPLIPSFYPSMWASEFPAFPQQLLTTTHPHGAAASPQTRLAHAFPASAPLEPSRPLDLAVKREIIKEETKEEVPPSLLQDDFLKEFVSSGLGSTMNAGSAASEGHSLAPIKDEADIRSYLSFLSSASHLSALFPPWQLAEERKMKPKASQQCPICNKVIQGAGKLPRHMRTHTGEKPYMCTICEVRFTRQDKLKIHMRKHTGERPYICLHCNSKFVHNYDLKNHLRIHTGVRPYQCEHCYKSFTRSDHLHRHIKRQSCRISRPRRGRKPAAWRSAPAGNFLCPPAVGASRLEESRLSPAYQGVKGHGLGELLGLGGRSLGFKSVDASGREGRGERQVEEETAGAGRQRGVFAFALAGEEVLSHSPFYAATSDPWTMRLERAPPIPESAK</sequence>
<evidence type="ECO:0000256" key="4">
    <source>
        <dbReference type="ARBA" id="ARBA00022833"/>
    </source>
</evidence>
<evidence type="ECO:0000256" key="5">
    <source>
        <dbReference type="PROSITE-ProRule" id="PRU00042"/>
    </source>
</evidence>
<dbReference type="GO" id="GO:0008270">
    <property type="term" value="F:zinc ion binding"/>
    <property type="evidence" value="ECO:0007669"/>
    <property type="project" value="UniProtKB-KW"/>
</dbReference>
<feature type="compositionally biased region" description="Basic and acidic residues" evidence="6">
    <location>
        <begin position="93"/>
        <end position="110"/>
    </location>
</feature>
<feature type="compositionally biased region" description="Acidic residues" evidence="6">
    <location>
        <begin position="330"/>
        <end position="343"/>
    </location>
</feature>
<dbReference type="GO" id="GO:0042461">
    <property type="term" value="P:photoreceptor cell development"/>
    <property type="evidence" value="ECO:0007669"/>
    <property type="project" value="TreeGrafter"/>
</dbReference>
<dbReference type="FunFam" id="3.30.160.60:FF:000259">
    <property type="entry name" value="Zinc finger and BTB domain containing 7C"/>
    <property type="match status" value="1"/>
</dbReference>
<keyword evidence="2" id="KW-0677">Repeat</keyword>
<evidence type="ECO:0000256" key="1">
    <source>
        <dbReference type="ARBA" id="ARBA00022723"/>
    </source>
</evidence>
<keyword evidence="4" id="KW-0862">Zinc</keyword>
<feature type="compositionally biased region" description="Polar residues" evidence="6">
    <location>
        <begin position="232"/>
        <end position="241"/>
    </location>
</feature>
<proteinExistence type="predicted"/>
<name>A0A1A7XBF8_9TELE</name>
<dbReference type="FunFam" id="3.30.160.60:FF:000115">
    <property type="entry name" value="Zinc finger and BTB domain containing 7C"/>
    <property type="match status" value="1"/>
</dbReference>
<feature type="domain" description="C2H2-type" evidence="7">
    <location>
        <begin position="679"/>
        <end position="714"/>
    </location>
</feature>
<evidence type="ECO:0000256" key="6">
    <source>
        <dbReference type="SAM" id="MobiDB-lite"/>
    </source>
</evidence>
<feature type="region of interest" description="Disordered" evidence="6">
    <location>
        <begin position="195"/>
        <end position="258"/>
    </location>
</feature>
<dbReference type="InterPro" id="IPR036236">
    <property type="entry name" value="Znf_C2H2_sf"/>
</dbReference>
<gene>
    <name evidence="8" type="primary">FP085391.3</name>
</gene>
<feature type="compositionally biased region" description="Polar residues" evidence="6">
    <location>
        <begin position="72"/>
        <end position="92"/>
    </location>
</feature>
<protein>
    <submittedName>
        <fullName evidence="8">Zinc finger and BTB domain containing 7C</fullName>
    </submittedName>
</protein>
<reference evidence="8" key="2">
    <citation type="submission" date="2016-06" db="EMBL/GenBank/DDBJ databases">
        <title>The genome of a short-lived fish provides insights into sex chromosome evolution and the genetic control of aging.</title>
        <authorList>
            <person name="Reichwald K."/>
            <person name="Felder M."/>
            <person name="Petzold A."/>
            <person name="Koch P."/>
            <person name="Groth M."/>
            <person name="Platzer M."/>
        </authorList>
    </citation>
    <scope>NUCLEOTIDE SEQUENCE</scope>
    <source>
        <tissue evidence="8">Brain</tissue>
    </source>
</reference>
<dbReference type="Pfam" id="PF00096">
    <property type="entry name" value="zf-C2H2"/>
    <property type="match status" value="2"/>
</dbReference>
<dbReference type="EMBL" id="HADW01014037">
    <property type="protein sequence ID" value="SBP15437.1"/>
    <property type="molecule type" value="Transcribed_RNA"/>
</dbReference>
<feature type="region of interest" description="Disordered" evidence="6">
    <location>
        <begin position="300"/>
        <end position="406"/>
    </location>
</feature>
<feature type="region of interest" description="Disordered" evidence="6">
    <location>
        <begin position="1"/>
        <end position="131"/>
    </location>
</feature>
<feature type="domain" description="C2H2-type" evidence="7">
    <location>
        <begin position="651"/>
        <end position="678"/>
    </location>
</feature>
<evidence type="ECO:0000256" key="3">
    <source>
        <dbReference type="ARBA" id="ARBA00022771"/>
    </source>
</evidence>
<feature type="compositionally biased region" description="Basic and acidic residues" evidence="6">
    <location>
        <begin position="317"/>
        <end position="329"/>
    </location>
</feature>
<dbReference type="SMART" id="SM00355">
    <property type="entry name" value="ZnF_C2H2"/>
    <property type="match status" value="4"/>
</dbReference>
<feature type="domain" description="C2H2-type" evidence="7">
    <location>
        <begin position="595"/>
        <end position="622"/>
    </location>
</feature>
<dbReference type="InterPro" id="IPR013087">
    <property type="entry name" value="Znf_C2H2_type"/>
</dbReference>
<dbReference type="PANTHER" id="PTHR23005">
    <property type="entry name" value="RETINITIS PIGMENTOSA 1 PROTEIN"/>
    <property type="match status" value="1"/>
</dbReference>
<dbReference type="GO" id="GO:0035082">
    <property type="term" value="P:axoneme assembly"/>
    <property type="evidence" value="ECO:0007669"/>
    <property type="project" value="TreeGrafter"/>
</dbReference>
<dbReference type="PROSITE" id="PS00028">
    <property type="entry name" value="ZINC_FINGER_C2H2_1"/>
    <property type="match status" value="3"/>
</dbReference>
<dbReference type="Gene3D" id="3.30.160.60">
    <property type="entry name" value="Classic Zinc Finger"/>
    <property type="match status" value="4"/>
</dbReference>